<dbReference type="EMBL" id="AAFW02000021">
    <property type="protein sequence ID" value="EDN64167.1"/>
    <property type="molecule type" value="Genomic_DNA"/>
</dbReference>
<accession>A6ZMU3</accession>
<gene>
    <name evidence="1" type="ORF">SCY_4409</name>
</gene>
<evidence type="ECO:0000313" key="2">
    <source>
        <dbReference type="Proteomes" id="UP000007060"/>
    </source>
</evidence>
<organism evidence="1 2">
    <name type="scientific">Saccharomyces cerevisiae (strain YJM789)</name>
    <name type="common">Baker's yeast</name>
    <dbReference type="NCBI Taxonomy" id="307796"/>
    <lineage>
        <taxon>Eukaryota</taxon>
        <taxon>Fungi</taxon>
        <taxon>Dikarya</taxon>
        <taxon>Ascomycota</taxon>
        <taxon>Saccharomycotina</taxon>
        <taxon>Saccharomycetes</taxon>
        <taxon>Saccharomycetales</taxon>
        <taxon>Saccharomycetaceae</taxon>
        <taxon>Saccharomyces</taxon>
    </lineage>
</organism>
<reference evidence="1 2" key="1">
    <citation type="journal article" date="2007" name="Proc. Natl. Acad. Sci. U.S.A.">
        <title>Genome sequencing and comparative analysis of Saccharomyces cerevisiae strain YJM789.</title>
        <authorList>
            <person name="Wei W."/>
            <person name="McCusker J.H."/>
            <person name="Hyman R.W."/>
            <person name="Jones T."/>
            <person name="Ning Y."/>
            <person name="Cao Z."/>
            <person name="Gu Z."/>
            <person name="Bruno D."/>
            <person name="Miranda M."/>
            <person name="Nguyen M."/>
            <person name="Wilhelmy J."/>
            <person name="Komp C."/>
            <person name="Tamse R."/>
            <person name="Wang X."/>
            <person name="Jia P."/>
            <person name="Luedi P."/>
            <person name="Oefner P.J."/>
            <person name="David L."/>
            <person name="Dietrich F.S."/>
            <person name="Li Y."/>
            <person name="Davis R.W."/>
            <person name="Steinmetz L.M."/>
        </authorList>
    </citation>
    <scope>NUCLEOTIDE SEQUENCE [LARGE SCALE GENOMIC DNA]</scope>
    <source>
        <strain evidence="1 2">YJM789</strain>
    </source>
</reference>
<dbReference type="HOGENOM" id="CLU_2905446_0_0_1"/>
<dbReference type="AlphaFoldDB" id="A6ZMU3"/>
<dbReference type="Proteomes" id="UP000007060">
    <property type="component" value="Unassembled WGS sequence"/>
</dbReference>
<name>A6ZMU3_YEAS7</name>
<protein>
    <submittedName>
        <fullName evidence="1">Conserved protein</fullName>
    </submittedName>
</protein>
<evidence type="ECO:0000313" key="1">
    <source>
        <dbReference type="EMBL" id="EDN64167.1"/>
    </source>
</evidence>
<sequence length="62" mass="7276">MCIIVKYSQCNLFFQDVLRCRHVLCMLFSIVVHFRLSSFVSVCGVRIMCNCINCSRFIHNIN</sequence>
<comment type="caution">
    <text evidence="1">The sequence shown here is derived from an EMBL/GenBank/DDBJ whole genome shotgun (WGS) entry which is preliminary data.</text>
</comment>
<proteinExistence type="predicted"/>